<gene>
    <name evidence="3" type="ORF">CRG98_015984</name>
</gene>
<dbReference type="AlphaFoldDB" id="A0A2I0K4Y3"/>
<dbReference type="InterPro" id="IPR006566">
    <property type="entry name" value="FBD"/>
</dbReference>
<evidence type="ECO:0000259" key="2">
    <source>
        <dbReference type="Pfam" id="PF08387"/>
    </source>
</evidence>
<name>A0A2I0K4Y3_PUNGR</name>
<evidence type="ECO:0000256" key="1">
    <source>
        <dbReference type="SAM" id="MobiDB-lite"/>
    </source>
</evidence>
<evidence type="ECO:0000313" key="4">
    <source>
        <dbReference type="Proteomes" id="UP000233551"/>
    </source>
</evidence>
<dbReference type="Proteomes" id="UP000233551">
    <property type="component" value="Unassembled WGS sequence"/>
</dbReference>
<organism evidence="3 4">
    <name type="scientific">Punica granatum</name>
    <name type="common">Pomegranate</name>
    <dbReference type="NCBI Taxonomy" id="22663"/>
    <lineage>
        <taxon>Eukaryota</taxon>
        <taxon>Viridiplantae</taxon>
        <taxon>Streptophyta</taxon>
        <taxon>Embryophyta</taxon>
        <taxon>Tracheophyta</taxon>
        <taxon>Spermatophyta</taxon>
        <taxon>Magnoliopsida</taxon>
        <taxon>eudicotyledons</taxon>
        <taxon>Gunneridae</taxon>
        <taxon>Pentapetalae</taxon>
        <taxon>rosids</taxon>
        <taxon>malvids</taxon>
        <taxon>Myrtales</taxon>
        <taxon>Lythraceae</taxon>
        <taxon>Punica</taxon>
    </lineage>
</organism>
<proteinExistence type="predicted"/>
<feature type="region of interest" description="Disordered" evidence="1">
    <location>
        <begin position="1"/>
        <end position="30"/>
    </location>
</feature>
<feature type="compositionally biased region" description="Gly residues" evidence="1">
    <location>
        <begin position="1"/>
        <end position="17"/>
    </location>
</feature>
<accession>A0A2I0K4Y3</accession>
<protein>
    <recommendedName>
        <fullName evidence="2">FBD domain-containing protein</fullName>
    </recommendedName>
</protein>
<sequence length="170" mass="18568">MIKGGKGGQDDLSGGGRIKQTTPIAGAHGRPDSIALIDQRGCENQSLVQQVEAQVGGLETGDTASNFWEFNRSPCSLSQLKFASFTGTEGTMLEMGFIKFLLLQSHMLQRIEIRAEGDSGDPQLETHFLAFERASPLAKVVYLGDRSPYISAFWGSLLVPKQITFVLIYQ</sequence>
<dbReference type="Pfam" id="PF08387">
    <property type="entry name" value="FBD"/>
    <property type="match status" value="1"/>
</dbReference>
<dbReference type="EMBL" id="PGOL01000881">
    <property type="protein sequence ID" value="PKI63601.1"/>
    <property type="molecule type" value="Genomic_DNA"/>
</dbReference>
<feature type="domain" description="FBD" evidence="2">
    <location>
        <begin position="74"/>
        <end position="112"/>
    </location>
</feature>
<evidence type="ECO:0000313" key="3">
    <source>
        <dbReference type="EMBL" id="PKI63601.1"/>
    </source>
</evidence>
<keyword evidence="4" id="KW-1185">Reference proteome</keyword>
<reference evidence="3 4" key="1">
    <citation type="submission" date="2017-11" db="EMBL/GenBank/DDBJ databases">
        <title>De-novo sequencing of pomegranate (Punica granatum L.) genome.</title>
        <authorList>
            <person name="Akparov Z."/>
            <person name="Amiraslanov A."/>
            <person name="Hajiyeva S."/>
            <person name="Abbasov M."/>
            <person name="Kaur K."/>
            <person name="Hamwieh A."/>
            <person name="Solovyev V."/>
            <person name="Salamov A."/>
            <person name="Braich B."/>
            <person name="Kosarev P."/>
            <person name="Mahmoud A."/>
            <person name="Hajiyev E."/>
            <person name="Babayeva S."/>
            <person name="Izzatullayeva V."/>
            <person name="Mammadov A."/>
            <person name="Mammadov A."/>
            <person name="Sharifova S."/>
            <person name="Ojaghi J."/>
            <person name="Eynullazada K."/>
            <person name="Bayramov B."/>
            <person name="Abdulazimova A."/>
            <person name="Shahmuradov I."/>
        </authorList>
    </citation>
    <scope>NUCLEOTIDE SEQUENCE [LARGE SCALE GENOMIC DNA]</scope>
    <source>
        <strain evidence="4">cv. AG2017</strain>
        <tissue evidence="3">Leaf</tissue>
    </source>
</reference>
<comment type="caution">
    <text evidence="3">The sequence shown here is derived from an EMBL/GenBank/DDBJ whole genome shotgun (WGS) entry which is preliminary data.</text>
</comment>